<feature type="region of interest" description="Disordered" evidence="6">
    <location>
        <begin position="224"/>
        <end position="246"/>
    </location>
</feature>
<evidence type="ECO:0000256" key="3">
    <source>
        <dbReference type="ARBA" id="ARBA00023145"/>
    </source>
</evidence>
<feature type="active site" description="Nucleophile" evidence="4">
    <location>
        <position position="275"/>
    </location>
</feature>
<dbReference type="AlphaFoldDB" id="A0A933W1Y7"/>
<feature type="binding site" evidence="5">
    <location>
        <position position="351"/>
    </location>
    <ligand>
        <name>Ca(2+)</name>
        <dbReference type="ChEBI" id="CHEBI:29108"/>
    </ligand>
</feature>
<evidence type="ECO:0000256" key="1">
    <source>
        <dbReference type="ARBA" id="ARBA00006586"/>
    </source>
</evidence>
<keyword evidence="3" id="KW-0865">Zymogen</keyword>
<feature type="binding site" evidence="5">
    <location>
        <position position="348"/>
    </location>
    <ligand>
        <name>Ca(2+)</name>
        <dbReference type="ChEBI" id="CHEBI:29108"/>
    </ligand>
</feature>
<evidence type="ECO:0000313" key="7">
    <source>
        <dbReference type="EMBL" id="MBI5169525.1"/>
    </source>
</evidence>
<dbReference type="InterPro" id="IPR023343">
    <property type="entry name" value="Penicillin_amidase_dom1"/>
</dbReference>
<accession>A0A933W1Y7</accession>
<dbReference type="Gene3D" id="1.10.439.10">
    <property type="entry name" value="Penicillin Amidohydrolase, domain 1"/>
    <property type="match status" value="1"/>
</dbReference>
<reference evidence="7" key="1">
    <citation type="submission" date="2020-07" db="EMBL/GenBank/DDBJ databases">
        <title>Huge and variable diversity of episymbiotic CPR bacteria and DPANN archaea in groundwater ecosystems.</title>
        <authorList>
            <person name="He C.Y."/>
            <person name="Keren R."/>
            <person name="Whittaker M."/>
            <person name="Farag I.F."/>
            <person name="Doudna J."/>
            <person name="Cate J.H.D."/>
            <person name="Banfield J.F."/>
        </authorList>
    </citation>
    <scope>NUCLEOTIDE SEQUENCE</scope>
    <source>
        <strain evidence="7">NC_groundwater_1813_Pr3_B-0.1um_71_17</strain>
    </source>
</reference>
<dbReference type="Gene3D" id="2.30.120.10">
    <property type="match status" value="1"/>
</dbReference>
<dbReference type="PANTHER" id="PTHR34218:SF4">
    <property type="entry name" value="ACYL-HOMOSERINE LACTONE ACYLASE QUIP"/>
    <property type="match status" value="1"/>
</dbReference>
<dbReference type="Proteomes" id="UP000696931">
    <property type="component" value="Unassembled WGS sequence"/>
</dbReference>
<dbReference type="InterPro" id="IPR043146">
    <property type="entry name" value="Penicillin_amidase_N_B-knob"/>
</dbReference>
<dbReference type="SUPFAM" id="SSF56235">
    <property type="entry name" value="N-terminal nucleophile aminohydrolases (Ntn hydrolases)"/>
    <property type="match status" value="1"/>
</dbReference>
<feature type="compositionally biased region" description="Low complexity" evidence="6">
    <location>
        <begin position="230"/>
        <end position="242"/>
    </location>
</feature>
<name>A0A933W1Y7_UNCEI</name>
<feature type="binding site" evidence="5">
    <location>
        <position position="350"/>
    </location>
    <ligand>
        <name>Ca(2+)</name>
        <dbReference type="ChEBI" id="CHEBI:29108"/>
    </ligand>
</feature>
<keyword evidence="5" id="KW-0106">Calcium</keyword>
<dbReference type="Gene3D" id="1.10.1400.10">
    <property type="match status" value="1"/>
</dbReference>
<sequence>MNALSRTVLAAALMLGVAATDSPRRARAASATHTVPGLSGPVEILTDPNGIPHVRAATLGDLYAGWGYVTARDRMWQLALTRAQARGEAHRWLGNSALAGDGGAQLFRLRERAAAIWARDRKDPALAEALQRYADGINARMDECRRGDAPWPAELRRLKATPEAWSAEDSALLLLAMGITLDLDLPELREDELIRNSSREADRARRVYEDRLIFDTIPDSAHVASEGSRATGAPAAAAHAEPPSLPRSTLAATSRALRQLQPFGPREADGSDRASNEMVVGAGRSASGKPMLANDPHLGLTTPGTFHIVHLSLPGTVEAVGAAVPGLPIVASGRNRDCAWGVTALSADVVDLYADTLSANGKRVRGPQGWVDVIEKPYAMQYKVLGVGLPIPTFVQARRYTPHGPVVVFDRKKRVALAIRWSAMEDERISLVKLVGLERSRSAAEVAARVRTLVTPCFNIAAADRAGHAVYQTAGLVPVREFPFERGTLPGDGRHEWSGFVSPDAMPAWTLGPRDFAVNGNNRPGGTGRAWQRFDWAADRASRMAERLAGDASVTRADLASVQNDVVSLSARRTAPLLAQLVEGATLTSRARAALDSLRGWDFTMRRSRVAPTINRAWWNAYLRRSGFEGFSGLALAALTGEAKDVLKSPKGEKETPRAAALFALEMACDTLAAKLGDDVGTWTWGRAHRARFVHGLASQGADFKREFEPPLTAEDGDGSTVSVGGTRAPWNFDVRHGPCWRHVVDLADTVTSLGVIPPWNSEVRRDADLRALWANHGYVRLDMDWERVKRGAADATTLDAGTPRR</sequence>
<evidence type="ECO:0000256" key="4">
    <source>
        <dbReference type="PIRSR" id="PIRSR001227-1"/>
    </source>
</evidence>
<comment type="cofactor">
    <cofactor evidence="5">
        <name>Ca(2+)</name>
        <dbReference type="ChEBI" id="CHEBI:29108"/>
    </cofactor>
    <text evidence="5">Binds 1 Ca(2+) ion per dimer.</text>
</comment>
<protein>
    <submittedName>
        <fullName evidence="7">Penicillin acylase family protein</fullName>
    </submittedName>
</protein>
<keyword evidence="2" id="KW-0378">Hydrolase</keyword>
<dbReference type="Pfam" id="PF01804">
    <property type="entry name" value="Penicil_amidase"/>
    <property type="match status" value="1"/>
</dbReference>
<evidence type="ECO:0000256" key="6">
    <source>
        <dbReference type="SAM" id="MobiDB-lite"/>
    </source>
</evidence>
<proteinExistence type="inferred from homology"/>
<dbReference type="GO" id="GO:0017000">
    <property type="term" value="P:antibiotic biosynthetic process"/>
    <property type="evidence" value="ECO:0007669"/>
    <property type="project" value="InterPro"/>
</dbReference>
<evidence type="ECO:0000313" key="8">
    <source>
        <dbReference type="Proteomes" id="UP000696931"/>
    </source>
</evidence>
<dbReference type="GO" id="GO:0046872">
    <property type="term" value="F:metal ion binding"/>
    <property type="evidence" value="ECO:0007669"/>
    <property type="project" value="UniProtKB-KW"/>
</dbReference>
<evidence type="ECO:0000256" key="2">
    <source>
        <dbReference type="ARBA" id="ARBA00022801"/>
    </source>
</evidence>
<dbReference type="InterPro" id="IPR029055">
    <property type="entry name" value="Ntn_hydrolases_N"/>
</dbReference>
<dbReference type="Gene3D" id="3.60.20.10">
    <property type="entry name" value="Glutamine Phosphoribosylpyrophosphate, subunit 1, domain 1"/>
    <property type="match status" value="1"/>
</dbReference>
<dbReference type="GO" id="GO:0016811">
    <property type="term" value="F:hydrolase activity, acting on carbon-nitrogen (but not peptide) bonds, in linear amides"/>
    <property type="evidence" value="ECO:0007669"/>
    <property type="project" value="InterPro"/>
</dbReference>
<evidence type="ECO:0000256" key="5">
    <source>
        <dbReference type="PIRSR" id="PIRSR001227-2"/>
    </source>
</evidence>
<dbReference type="InterPro" id="IPR002692">
    <property type="entry name" value="S45"/>
</dbReference>
<organism evidence="7 8">
    <name type="scientific">Eiseniibacteriota bacterium</name>
    <dbReference type="NCBI Taxonomy" id="2212470"/>
    <lineage>
        <taxon>Bacteria</taxon>
        <taxon>Candidatus Eiseniibacteriota</taxon>
    </lineage>
</organism>
<dbReference type="InterPro" id="IPR043147">
    <property type="entry name" value="Penicillin_amidase_A-knob"/>
</dbReference>
<comment type="similarity">
    <text evidence="1">Belongs to the peptidase S45 family.</text>
</comment>
<comment type="caution">
    <text evidence="7">The sequence shown here is derived from an EMBL/GenBank/DDBJ whole genome shotgun (WGS) entry which is preliminary data.</text>
</comment>
<keyword evidence="5" id="KW-0479">Metal-binding</keyword>
<dbReference type="EMBL" id="JACRIW010000058">
    <property type="protein sequence ID" value="MBI5169525.1"/>
    <property type="molecule type" value="Genomic_DNA"/>
</dbReference>
<dbReference type="PANTHER" id="PTHR34218">
    <property type="entry name" value="PEPTIDASE S45 PENICILLIN AMIDASE"/>
    <property type="match status" value="1"/>
</dbReference>
<dbReference type="PIRSF" id="PIRSF001227">
    <property type="entry name" value="Pen_acylase"/>
    <property type="match status" value="1"/>
</dbReference>
<gene>
    <name evidence="7" type="ORF">HZA61_08565</name>
</gene>
<dbReference type="InterPro" id="IPR014395">
    <property type="entry name" value="Pen/GL7ACA/AHL_acylase"/>
</dbReference>